<dbReference type="AlphaFoldDB" id="A0A560DB03"/>
<evidence type="ECO:0000256" key="5">
    <source>
        <dbReference type="SAM" id="Phobius"/>
    </source>
</evidence>
<evidence type="ECO:0000256" key="1">
    <source>
        <dbReference type="ARBA" id="ARBA00004141"/>
    </source>
</evidence>
<feature type="domain" description="O-antigen ligase-related" evidence="6">
    <location>
        <begin position="136"/>
        <end position="277"/>
    </location>
</feature>
<keyword evidence="3 5" id="KW-1133">Transmembrane helix</keyword>
<evidence type="ECO:0000256" key="4">
    <source>
        <dbReference type="ARBA" id="ARBA00023136"/>
    </source>
</evidence>
<dbReference type="Proteomes" id="UP000319949">
    <property type="component" value="Unassembled WGS sequence"/>
</dbReference>
<dbReference type="PANTHER" id="PTHR37422:SF23">
    <property type="entry name" value="TEICHURONIC ACID BIOSYNTHESIS PROTEIN TUAE"/>
    <property type="match status" value="1"/>
</dbReference>
<accession>A0A560DB03</accession>
<evidence type="ECO:0000256" key="3">
    <source>
        <dbReference type="ARBA" id="ARBA00022989"/>
    </source>
</evidence>
<keyword evidence="8" id="KW-1185">Reference proteome</keyword>
<feature type="transmembrane region" description="Helical" evidence="5">
    <location>
        <begin position="12"/>
        <end position="35"/>
    </location>
</feature>
<evidence type="ECO:0000313" key="8">
    <source>
        <dbReference type="Proteomes" id="UP000319949"/>
    </source>
</evidence>
<dbReference type="STRING" id="1803665.GCA_001641335_06376"/>
<feature type="transmembrane region" description="Helical" evidence="5">
    <location>
        <begin position="127"/>
        <end position="146"/>
    </location>
</feature>
<dbReference type="InterPro" id="IPR051533">
    <property type="entry name" value="WaaL-like"/>
</dbReference>
<comment type="subcellular location">
    <subcellularLocation>
        <location evidence="1">Membrane</location>
        <topology evidence="1">Multi-pass membrane protein</topology>
    </subcellularLocation>
</comment>
<sequence>MTEPNRISATASVPWIAFGSSLLFGLTLLRAYLLATDEQVARQVLKAIAYAGFAYALYGILAHLAAPTMLLWRSKEYYLPYATGTFVNRNTAAVFWGSCSVLFLGRLAPIVSNALMSKPSRHDYSFTDHPATLAVGFLTCLVATGMTGSRAGVLLTLLSLACLANLHLMQLRFQSRHYWLATGAIAAATIVGFLVIGGSVIGRVGLFGLTDGQRAEVYRTALEMLRGHELFGIGVGNFETAFPPYRPESLGSQGIWDKVHSTPLEMIVSVGLPLGATICVIAAFFWARMLWGAFSRLRDREIPAMAASVFLLGVLHSCIDFSLQIAGFAVVFAAISGCGLAQSISTTRRPQRR</sequence>
<protein>
    <submittedName>
        <fullName evidence="7">O-antigen ligase-like membrane protein</fullName>
    </submittedName>
</protein>
<dbReference type="PANTHER" id="PTHR37422">
    <property type="entry name" value="TEICHURONIC ACID BIOSYNTHESIS PROTEIN TUAE"/>
    <property type="match status" value="1"/>
</dbReference>
<dbReference type="Pfam" id="PF04932">
    <property type="entry name" value="Wzy_C"/>
    <property type="match status" value="1"/>
</dbReference>
<feature type="transmembrane region" description="Helical" evidence="5">
    <location>
        <begin position="92"/>
        <end position="115"/>
    </location>
</feature>
<feature type="transmembrane region" description="Helical" evidence="5">
    <location>
        <begin position="266"/>
        <end position="290"/>
    </location>
</feature>
<name>A0A560DB03_9BRAD</name>
<keyword evidence="7" id="KW-0436">Ligase</keyword>
<dbReference type="GO" id="GO:0016874">
    <property type="term" value="F:ligase activity"/>
    <property type="evidence" value="ECO:0007669"/>
    <property type="project" value="UniProtKB-KW"/>
</dbReference>
<gene>
    <name evidence="7" type="ORF">FBZ96_10851</name>
</gene>
<keyword evidence="4 5" id="KW-0472">Membrane</keyword>
<dbReference type="GO" id="GO:0016020">
    <property type="term" value="C:membrane"/>
    <property type="evidence" value="ECO:0007669"/>
    <property type="project" value="UniProtKB-SubCell"/>
</dbReference>
<dbReference type="InterPro" id="IPR007016">
    <property type="entry name" value="O-antigen_ligase-rel_domated"/>
</dbReference>
<dbReference type="EMBL" id="VITK01000008">
    <property type="protein sequence ID" value="TWA94319.1"/>
    <property type="molecule type" value="Genomic_DNA"/>
</dbReference>
<proteinExistence type="predicted"/>
<evidence type="ECO:0000313" key="7">
    <source>
        <dbReference type="EMBL" id="TWA94319.1"/>
    </source>
</evidence>
<feature type="transmembrane region" description="Helical" evidence="5">
    <location>
        <begin position="325"/>
        <end position="344"/>
    </location>
</feature>
<feature type="transmembrane region" description="Helical" evidence="5">
    <location>
        <begin position="178"/>
        <end position="201"/>
    </location>
</feature>
<evidence type="ECO:0000256" key="2">
    <source>
        <dbReference type="ARBA" id="ARBA00022692"/>
    </source>
</evidence>
<organism evidence="7 8">
    <name type="scientific">Bradyrhizobium stylosanthis</name>
    <dbReference type="NCBI Taxonomy" id="1803665"/>
    <lineage>
        <taxon>Bacteria</taxon>
        <taxon>Pseudomonadati</taxon>
        <taxon>Pseudomonadota</taxon>
        <taxon>Alphaproteobacteria</taxon>
        <taxon>Hyphomicrobiales</taxon>
        <taxon>Nitrobacteraceae</taxon>
        <taxon>Bradyrhizobium</taxon>
    </lineage>
</organism>
<evidence type="ECO:0000259" key="6">
    <source>
        <dbReference type="Pfam" id="PF04932"/>
    </source>
</evidence>
<feature type="transmembrane region" description="Helical" evidence="5">
    <location>
        <begin position="47"/>
        <end position="72"/>
    </location>
</feature>
<feature type="transmembrane region" description="Helical" evidence="5">
    <location>
        <begin position="302"/>
        <end position="319"/>
    </location>
</feature>
<keyword evidence="2 5" id="KW-0812">Transmembrane</keyword>
<comment type="caution">
    <text evidence="7">The sequence shown here is derived from an EMBL/GenBank/DDBJ whole genome shotgun (WGS) entry which is preliminary data.</text>
</comment>
<reference evidence="7 8" key="1">
    <citation type="submission" date="2019-06" db="EMBL/GenBank/DDBJ databases">
        <title>Genomic Encyclopedia of Type Strains, Phase IV (KMG-V): Genome sequencing to study the core and pangenomes of soil and plant-associated prokaryotes.</title>
        <authorList>
            <person name="Whitman W."/>
        </authorList>
    </citation>
    <scope>NUCLEOTIDE SEQUENCE [LARGE SCALE GENOMIC DNA]</scope>
    <source>
        <strain evidence="7 8">BR 510</strain>
    </source>
</reference>